<accession>A0A2V3DX67</accession>
<dbReference type="NCBIfam" id="TIGR01906">
    <property type="entry name" value="integ_TIGR01906"/>
    <property type="match status" value="1"/>
</dbReference>
<dbReference type="InterPro" id="IPR010178">
    <property type="entry name" value="Lit"/>
</dbReference>
<reference evidence="2 3" key="1">
    <citation type="submission" date="2018-05" db="EMBL/GenBank/DDBJ databases">
        <title>Genetic diversity of glacier-inhabiting Cryobacterium bacteria in China and description of Cryobacterium mengkeensis sp. nov. and Arthrobacter glacialis sp. nov.</title>
        <authorList>
            <person name="Liu Q."/>
            <person name="Xin Y.-H."/>
        </authorList>
    </citation>
    <scope>NUCLEOTIDE SEQUENCE [LARGE SCALE GENOMIC DNA]</scope>
    <source>
        <strain evidence="2 3">GP3</strain>
    </source>
</reference>
<feature type="transmembrane region" description="Helical" evidence="1">
    <location>
        <begin position="168"/>
        <end position="190"/>
    </location>
</feature>
<dbReference type="EMBL" id="QHLZ01000001">
    <property type="protein sequence ID" value="PXA69637.1"/>
    <property type="molecule type" value="Genomic_DNA"/>
</dbReference>
<feature type="transmembrane region" description="Helical" evidence="1">
    <location>
        <begin position="70"/>
        <end position="92"/>
    </location>
</feature>
<comment type="caution">
    <text evidence="2">The sequence shown here is derived from an EMBL/GenBank/DDBJ whole genome shotgun (WGS) entry which is preliminary data.</text>
</comment>
<evidence type="ECO:0000313" key="2">
    <source>
        <dbReference type="EMBL" id="PXA69637.1"/>
    </source>
</evidence>
<protein>
    <submittedName>
        <fullName evidence="2">TIGR01906 family membrane protein</fullName>
    </submittedName>
</protein>
<keyword evidence="1" id="KW-0812">Transmembrane</keyword>
<feature type="transmembrane region" description="Helical" evidence="1">
    <location>
        <begin position="262"/>
        <end position="281"/>
    </location>
</feature>
<evidence type="ECO:0000256" key="1">
    <source>
        <dbReference type="SAM" id="Phobius"/>
    </source>
</evidence>
<sequence length="301" mass="33013">MRAASRMPQLPSDEEIAAALAKSAAVAEAVAGGTGTPDVQGEDSAVVRPSAEEQAKRKAARDKAVNTKPVLTRVFQVIIAVFYPIVLLVLAIRLVTTSTFLWIEYHRPGFPIDSFGFSTEDRLTYGSYTVDYLLNFAPPRYLGDLVNSIGNPLFLTREVGHMADVKTVIVMAFLSALLLAVIMAIGVIYLSRRSFGGNRRAFFAGSIATLVLIIALGVFAATGWEGFFTDFHKIFFAQGTWTFYTDDTLIRLFPSQFWLDSGIFIGAFVLVVSSLTLAFTWPTRERRVAVIAAQRPGRRAA</sequence>
<name>A0A2V3DX67_9MICC</name>
<dbReference type="Pfam" id="PF07314">
    <property type="entry name" value="Lit"/>
    <property type="match status" value="1"/>
</dbReference>
<dbReference type="AlphaFoldDB" id="A0A2V3DX67"/>
<keyword evidence="1" id="KW-0472">Membrane</keyword>
<feature type="transmembrane region" description="Helical" evidence="1">
    <location>
        <begin position="202"/>
        <end position="224"/>
    </location>
</feature>
<keyword evidence="3" id="KW-1185">Reference proteome</keyword>
<gene>
    <name evidence="2" type="ORF">CVS29_01950</name>
</gene>
<organism evidence="2 3">
    <name type="scientific">Arthrobacter psychrochitiniphilus</name>
    <dbReference type="NCBI Taxonomy" id="291045"/>
    <lineage>
        <taxon>Bacteria</taxon>
        <taxon>Bacillati</taxon>
        <taxon>Actinomycetota</taxon>
        <taxon>Actinomycetes</taxon>
        <taxon>Micrococcales</taxon>
        <taxon>Micrococcaceae</taxon>
        <taxon>Arthrobacter</taxon>
    </lineage>
</organism>
<dbReference type="OrthoDB" id="4804608at2"/>
<keyword evidence="1" id="KW-1133">Transmembrane helix</keyword>
<dbReference type="Proteomes" id="UP000246303">
    <property type="component" value="Unassembled WGS sequence"/>
</dbReference>
<evidence type="ECO:0000313" key="3">
    <source>
        <dbReference type="Proteomes" id="UP000246303"/>
    </source>
</evidence>
<proteinExistence type="predicted"/>